<comment type="caution">
    <text evidence="3">The sequence shown here is derived from an EMBL/GenBank/DDBJ whole genome shotgun (WGS) entry which is preliminary data.</text>
</comment>
<evidence type="ECO:0000256" key="1">
    <source>
        <dbReference type="ARBA" id="ARBA00023098"/>
    </source>
</evidence>
<keyword evidence="4" id="KW-1185">Reference proteome</keyword>
<dbReference type="Gene3D" id="3.40.1090.10">
    <property type="entry name" value="Cytosolic phospholipase A2 catalytic domain"/>
    <property type="match status" value="1"/>
</dbReference>
<organism evidence="3 4">
    <name type="scientific">Seminavis robusta</name>
    <dbReference type="NCBI Taxonomy" id="568900"/>
    <lineage>
        <taxon>Eukaryota</taxon>
        <taxon>Sar</taxon>
        <taxon>Stramenopiles</taxon>
        <taxon>Ochrophyta</taxon>
        <taxon>Bacillariophyta</taxon>
        <taxon>Bacillariophyceae</taxon>
        <taxon>Bacillariophycidae</taxon>
        <taxon>Naviculales</taxon>
        <taxon>Naviculaceae</taxon>
        <taxon>Seminavis</taxon>
    </lineage>
</organism>
<dbReference type="InterPro" id="IPR002641">
    <property type="entry name" value="PNPLA_dom"/>
</dbReference>
<reference evidence="3" key="1">
    <citation type="submission" date="2020-06" db="EMBL/GenBank/DDBJ databases">
        <authorList>
            <consortium name="Plant Systems Biology data submission"/>
        </authorList>
    </citation>
    <scope>NUCLEOTIDE SEQUENCE</scope>
    <source>
        <strain evidence="3">D6</strain>
    </source>
</reference>
<dbReference type="Proteomes" id="UP001153069">
    <property type="component" value="Unassembled WGS sequence"/>
</dbReference>
<name>A0A9N8HLM0_9STRA</name>
<feature type="domain" description="PNPLA" evidence="2">
    <location>
        <begin position="24"/>
        <end position="248"/>
    </location>
</feature>
<gene>
    <name evidence="3" type="ORF">SEMRO_692_G188120.1</name>
</gene>
<dbReference type="GO" id="GO:0055088">
    <property type="term" value="P:lipid homeostasis"/>
    <property type="evidence" value="ECO:0007669"/>
    <property type="project" value="TreeGrafter"/>
</dbReference>
<evidence type="ECO:0000259" key="2">
    <source>
        <dbReference type="Pfam" id="PF01734"/>
    </source>
</evidence>
<evidence type="ECO:0000313" key="3">
    <source>
        <dbReference type="EMBL" id="CAB9515068.1"/>
    </source>
</evidence>
<dbReference type="PANTHER" id="PTHR12406">
    <property type="entry name" value="CALCIUM-INDEPENDENT PHOSPHOLIPASE A2 IPLA2 -RELATED"/>
    <property type="match status" value="1"/>
</dbReference>
<sequence>MAFRSASRKLSQQAAATTIPSFGFSGAGFLVSYHLGASKCFLDHGYIRIDEATASSSRKNVIMGVSGGAIAGASIAAGVTPEDAMSIAIDVAEKTRKEGFLDAFKPGFSLIDQVEEPLLKEISDAVNGDMELLGRRINGKIYTGLTDRSIKPFLKNPKSYCYVDHYRDAEDVVAACMLSSYVPGATGTVNVSPTLSRASSKIREMVELGYVKQRKPGSQEITTVRLESLMEDAFPPFIDGGLCNGFPVFDSSTVVVTPLAGDFQPNRSVCPLVHDDDSLHRLSSRVALHLNRQNVKTFRRMILSSDEDALQRRFSQGHDDAKRFLVQHGLERVHYVVGGSPSPGKEIHGS</sequence>
<accession>A0A9N8HLM0</accession>
<dbReference type="GO" id="GO:0004806">
    <property type="term" value="F:triacylglycerol lipase activity"/>
    <property type="evidence" value="ECO:0007669"/>
    <property type="project" value="TreeGrafter"/>
</dbReference>
<dbReference type="GO" id="GO:0005737">
    <property type="term" value="C:cytoplasm"/>
    <property type="evidence" value="ECO:0007669"/>
    <property type="project" value="TreeGrafter"/>
</dbReference>
<dbReference type="InterPro" id="IPR016035">
    <property type="entry name" value="Acyl_Trfase/lysoPLipase"/>
</dbReference>
<dbReference type="GO" id="GO:0005811">
    <property type="term" value="C:lipid droplet"/>
    <property type="evidence" value="ECO:0007669"/>
    <property type="project" value="TreeGrafter"/>
</dbReference>
<dbReference type="OrthoDB" id="197155at2759"/>
<dbReference type="GO" id="GO:0016020">
    <property type="term" value="C:membrane"/>
    <property type="evidence" value="ECO:0007669"/>
    <property type="project" value="TreeGrafter"/>
</dbReference>
<dbReference type="SUPFAM" id="SSF52151">
    <property type="entry name" value="FabD/lysophospholipase-like"/>
    <property type="match status" value="1"/>
</dbReference>
<evidence type="ECO:0000313" key="4">
    <source>
        <dbReference type="Proteomes" id="UP001153069"/>
    </source>
</evidence>
<proteinExistence type="predicted"/>
<dbReference type="AlphaFoldDB" id="A0A9N8HLM0"/>
<dbReference type="GO" id="GO:0019433">
    <property type="term" value="P:triglyceride catabolic process"/>
    <property type="evidence" value="ECO:0007669"/>
    <property type="project" value="TreeGrafter"/>
</dbReference>
<dbReference type="InterPro" id="IPR033562">
    <property type="entry name" value="PLPL"/>
</dbReference>
<dbReference type="EMBL" id="CAICTM010000691">
    <property type="protein sequence ID" value="CAB9515068.1"/>
    <property type="molecule type" value="Genomic_DNA"/>
</dbReference>
<protein>
    <submittedName>
        <fullName evidence="3">Patatin-like phospholipase</fullName>
    </submittedName>
</protein>
<keyword evidence="1" id="KW-0443">Lipid metabolism</keyword>
<dbReference type="PANTHER" id="PTHR12406:SF7">
    <property type="entry name" value="PATATIN-LIKE PHOSPHOLIPASE DOMAIN-CONTAINING PROTEIN 4"/>
    <property type="match status" value="1"/>
</dbReference>
<dbReference type="Pfam" id="PF01734">
    <property type="entry name" value="Patatin"/>
    <property type="match status" value="1"/>
</dbReference>